<keyword evidence="5" id="KW-0812">Transmembrane</keyword>
<dbReference type="SMART" id="SM00388">
    <property type="entry name" value="HisKA"/>
    <property type="match status" value="1"/>
</dbReference>
<comment type="catalytic activity">
    <reaction evidence="1">
        <text>ATP + protein L-histidine = ADP + protein N-phospho-L-histidine.</text>
        <dbReference type="EC" id="2.7.13.3"/>
    </reaction>
</comment>
<keyword evidence="3" id="KW-0597">Phosphoprotein</keyword>
<keyword evidence="5" id="KW-1133">Transmembrane helix</keyword>
<dbReference type="InterPro" id="IPR003594">
    <property type="entry name" value="HATPase_dom"/>
</dbReference>
<dbReference type="PRINTS" id="PR00344">
    <property type="entry name" value="BCTRLSENSOR"/>
</dbReference>
<feature type="coiled-coil region" evidence="4">
    <location>
        <begin position="143"/>
        <end position="215"/>
    </location>
</feature>
<evidence type="ECO:0000313" key="8">
    <source>
        <dbReference type="Proteomes" id="UP001211005"/>
    </source>
</evidence>
<dbReference type="InterPro" id="IPR004358">
    <property type="entry name" value="Sig_transdc_His_kin-like_C"/>
</dbReference>
<feature type="transmembrane region" description="Helical" evidence="5">
    <location>
        <begin position="12"/>
        <end position="32"/>
    </location>
</feature>
<evidence type="ECO:0000256" key="2">
    <source>
        <dbReference type="ARBA" id="ARBA00012438"/>
    </source>
</evidence>
<name>A0ABY7LVV7_9BACT</name>
<dbReference type="CDD" id="cd00082">
    <property type="entry name" value="HisKA"/>
    <property type="match status" value="1"/>
</dbReference>
<evidence type="ECO:0000256" key="4">
    <source>
        <dbReference type="SAM" id="Coils"/>
    </source>
</evidence>
<keyword evidence="7" id="KW-0547">Nucleotide-binding</keyword>
<dbReference type="InterPro" id="IPR036890">
    <property type="entry name" value="HATPase_C_sf"/>
</dbReference>
<organism evidence="7 8">
    <name type="scientific">Hymenobacter canadensis</name>
    <dbReference type="NCBI Taxonomy" id="2999067"/>
    <lineage>
        <taxon>Bacteria</taxon>
        <taxon>Pseudomonadati</taxon>
        <taxon>Bacteroidota</taxon>
        <taxon>Cytophagia</taxon>
        <taxon>Cytophagales</taxon>
        <taxon>Hymenobacteraceae</taxon>
        <taxon>Hymenobacter</taxon>
    </lineage>
</organism>
<dbReference type="PANTHER" id="PTHR43065">
    <property type="entry name" value="SENSOR HISTIDINE KINASE"/>
    <property type="match status" value="1"/>
</dbReference>
<feature type="transmembrane region" description="Helical" evidence="5">
    <location>
        <begin position="127"/>
        <end position="146"/>
    </location>
</feature>
<dbReference type="InterPro" id="IPR036097">
    <property type="entry name" value="HisK_dim/P_sf"/>
</dbReference>
<feature type="domain" description="Histidine kinase" evidence="6">
    <location>
        <begin position="224"/>
        <end position="466"/>
    </location>
</feature>
<dbReference type="SUPFAM" id="SSF47384">
    <property type="entry name" value="Homodimeric domain of signal transducing histidine kinase"/>
    <property type="match status" value="1"/>
</dbReference>
<sequence length="466" mass="51853">MNIAIQSDAVNASLIVTVLMALLAVRALRRFLDLPTRVPHLNRLLGWIWVPGVAFFALSYLVGWKANLGDELYFLFAYAVVVAVLIRVRDYRPARTLLLALAPLVLQAIAELLTLLNGGLFKTYNNVLESAQGFALIWFITFVVIAKNQKKRLEAERLQHEEEEKVRRQMEAQNAELERLVAERTATLQQQTEELQQALTELKNAQAQLIQSEKMASLGELTAGIAHEIQNPLNFVTNFADVSAELVQELEAEQRSPTRNSALEPLLLQDLRQNLEKINHHGHRAASIVRGMLEHSRAQSTERQPVDLNTLADEYLRLAYHGLRAKDSTFNASLLTELAPAIGQVEAVGQDLGRVLLNLFTNAFYAVQKRQQRQPVGFEPTVRVCTRRLPTGAVQICVHDNGDGIPEAVRQKVFQPFFTTKPTGEGTGLGLSLSYDIITNGHNGTLTFETEQGQGTEFVVTLPGPA</sequence>
<dbReference type="PANTHER" id="PTHR43065:SF42">
    <property type="entry name" value="TWO-COMPONENT SENSOR PPRA"/>
    <property type="match status" value="1"/>
</dbReference>
<dbReference type="SUPFAM" id="SSF55874">
    <property type="entry name" value="ATPase domain of HSP90 chaperone/DNA topoisomerase II/histidine kinase"/>
    <property type="match status" value="1"/>
</dbReference>
<dbReference type="GO" id="GO:0005524">
    <property type="term" value="F:ATP binding"/>
    <property type="evidence" value="ECO:0007669"/>
    <property type="project" value="UniProtKB-KW"/>
</dbReference>
<feature type="transmembrane region" description="Helical" evidence="5">
    <location>
        <begin position="72"/>
        <end position="88"/>
    </location>
</feature>
<protein>
    <recommendedName>
        <fullName evidence="2">histidine kinase</fullName>
        <ecNumber evidence="2">2.7.13.3</ecNumber>
    </recommendedName>
</protein>
<proteinExistence type="predicted"/>
<dbReference type="PROSITE" id="PS50109">
    <property type="entry name" value="HIS_KIN"/>
    <property type="match status" value="1"/>
</dbReference>
<dbReference type="Gene3D" id="1.10.287.130">
    <property type="match status" value="1"/>
</dbReference>
<keyword evidence="4" id="KW-0175">Coiled coil</keyword>
<dbReference type="Gene3D" id="3.30.565.10">
    <property type="entry name" value="Histidine kinase-like ATPase, C-terminal domain"/>
    <property type="match status" value="1"/>
</dbReference>
<keyword evidence="8" id="KW-1185">Reference proteome</keyword>
<keyword evidence="5" id="KW-0472">Membrane</keyword>
<dbReference type="Pfam" id="PF00512">
    <property type="entry name" value="HisKA"/>
    <property type="match status" value="1"/>
</dbReference>
<evidence type="ECO:0000256" key="5">
    <source>
        <dbReference type="SAM" id="Phobius"/>
    </source>
</evidence>
<keyword evidence="7" id="KW-0067">ATP-binding</keyword>
<evidence type="ECO:0000256" key="1">
    <source>
        <dbReference type="ARBA" id="ARBA00000085"/>
    </source>
</evidence>
<accession>A0ABY7LVV7</accession>
<reference evidence="7 8" key="1">
    <citation type="submission" date="2022-12" db="EMBL/GenBank/DDBJ databases">
        <title>Hymenobacter canadensis sp. nov. isolated from lake water of the Cambridge Bay, Canada.</title>
        <authorList>
            <person name="Kim W.H."/>
            <person name="Lee Y.M."/>
        </authorList>
    </citation>
    <scope>NUCLEOTIDE SEQUENCE [LARGE SCALE GENOMIC DNA]</scope>
    <source>
        <strain evidence="7 8">PAMC 29467</strain>
    </source>
</reference>
<dbReference type="InterPro" id="IPR003661">
    <property type="entry name" value="HisK_dim/P_dom"/>
</dbReference>
<dbReference type="Pfam" id="PF02518">
    <property type="entry name" value="HATPase_c"/>
    <property type="match status" value="1"/>
</dbReference>
<dbReference type="SMART" id="SM00387">
    <property type="entry name" value="HATPase_c"/>
    <property type="match status" value="1"/>
</dbReference>
<feature type="transmembrane region" description="Helical" evidence="5">
    <location>
        <begin position="97"/>
        <end position="121"/>
    </location>
</feature>
<dbReference type="Proteomes" id="UP001211005">
    <property type="component" value="Chromosome"/>
</dbReference>
<evidence type="ECO:0000259" key="6">
    <source>
        <dbReference type="PROSITE" id="PS50109"/>
    </source>
</evidence>
<gene>
    <name evidence="7" type="ORF">O3303_07505</name>
</gene>
<dbReference type="RefSeq" id="WP_269561444.1">
    <property type="nucleotide sequence ID" value="NZ_CP114767.1"/>
</dbReference>
<feature type="transmembrane region" description="Helical" evidence="5">
    <location>
        <begin position="44"/>
        <end position="66"/>
    </location>
</feature>
<dbReference type="EC" id="2.7.13.3" evidence="2"/>
<dbReference type="InterPro" id="IPR005467">
    <property type="entry name" value="His_kinase_dom"/>
</dbReference>
<evidence type="ECO:0000313" key="7">
    <source>
        <dbReference type="EMBL" id="WBA43405.1"/>
    </source>
</evidence>
<dbReference type="EMBL" id="CP114767">
    <property type="protein sequence ID" value="WBA43405.1"/>
    <property type="molecule type" value="Genomic_DNA"/>
</dbReference>
<evidence type="ECO:0000256" key="3">
    <source>
        <dbReference type="ARBA" id="ARBA00022553"/>
    </source>
</evidence>